<dbReference type="AlphaFoldDB" id="A0A7C9GQC8"/>
<dbReference type="Gene3D" id="2.40.30.170">
    <property type="match status" value="1"/>
</dbReference>
<keyword evidence="7 10" id="KW-1133">Transmembrane helix</keyword>
<comment type="caution">
    <text evidence="13">The sequence shown here is derived from an EMBL/GenBank/DDBJ whole genome shotgun (WGS) entry which is preliminary data.</text>
</comment>
<evidence type="ECO:0000256" key="10">
    <source>
        <dbReference type="SAM" id="Phobius"/>
    </source>
</evidence>
<feature type="coiled-coil region" evidence="9">
    <location>
        <begin position="109"/>
        <end position="164"/>
    </location>
</feature>
<keyword evidence="5" id="KW-0997">Cell inner membrane</keyword>
<evidence type="ECO:0000256" key="7">
    <source>
        <dbReference type="ARBA" id="ARBA00022989"/>
    </source>
</evidence>
<evidence type="ECO:0000256" key="3">
    <source>
        <dbReference type="ARBA" id="ARBA00022448"/>
    </source>
</evidence>
<dbReference type="InterPro" id="IPR058634">
    <property type="entry name" value="AaeA-lik-b-barrel"/>
</dbReference>
<evidence type="ECO:0000256" key="4">
    <source>
        <dbReference type="ARBA" id="ARBA00022475"/>
    </source>
</evidence>
<proteinExistence type="inferred from homology"/>
<keyword evidence="3" id="KW-0813">Transport</keyword>
<dbReference type="Proteomes" id="UP000481327">
    <property type="component" value="Unassembled WGS sequence"/>
</dbReference>
<evidence type="ECO:0000313" key="13">
    <source>
        <dbReference type="EMBL" id="MQT17556.1"/>
    </source>
</evidence>
<evidence type="ECO:0000259" key="12">
    <source>
        <dbReference type="Pfam" id="PF25963"/>
    </source>
</evidence>
<gene>
    <name evidence="13" type="ORF">F3168_09810</name>
</gene>
<evidence type="ECO:0000256" key="2">
    <source>
        <dbReference type="ARBA" id="ARBA00009477"/>
    </source>
</evidence>
<keyword evidence="9" id="KW-0175">Coiled coil</keyword>
<evidence type="ECO:0000256" key="5">
    <source>
        <dbReference type="ARBA" id="ARBA00022519"/>
    </source>
</evidence>
<dbReference type="GO" id="GO:0005886">
    <property type="term" value="C:plasma membrane"/>
    <property type="evidence" value="ECO:0007669"/>
    <property type="project" value="UniProtKB-SubCell"/>
</dbReference>
<dbReference type="InterPro" id="IPR058633">
    <property type="entry name" value="EmrA/FarA_HH"/>
</dbReference>
<dbReference type="GO" id="GO:1990961">
    <property type="term" value="P:xenobiotic detoxification by transmembrane export across the plasma membrane"/>
    <property type="evidence" value="ECO:0007669"/>
    <property type="project" value="UniProtKB-ARBA"/>
</dbReference>
<keyword evidence="8 10" id="KW-0472">Membrane</keyword>
<feature type="domain" description="p-hydroxybenzoic acid efflux pump subunit AaeA-like beta-barrel" evidence="12">
    <location>
        <begin position="289"/>
        <end position="366"/>
    </location>
</feature>
<dbReference type="Pfam" id="PF25885">
    <property type="entry name" value="HH_EMRA"/>
    <property type="match status" value="1"/>
</dbReference>
<dbReference type="Pfam" id="PF25963">
    <property type="entry name" value="Beta-barrel_AAEA"/>
    <property type="match status" value="1"/>
</dbReference>
<dbReference type="Gene3D" id="1.10.287.470">
    <property type="entry name" value="Helix hairpin bin"/>
    <property type="match status" value="1"/>
</dbReference>
<dbReference type="PANTHER" id="PTHR30386:SF19">
    <property type="entry name" value="MULTIDRUG EXPORT PROTEIN EMRA-RELATED"/>
    <property type="match status" value="1"/>
</dbReference>
<evidence type="ECO:0000256" key="9">
    <source>
        <dbReference type="SAM" id="Coils"/>
    </source>
</evidence>
<dbReference type="FunFam" id="2.40.30.170:FF:000003">
    <property type="entry name" value="Multidrug resistance protein A"/>
    <property type="match status" value="1"/>
</dbReference>
<dbReference type="EMBL" id="WIOL01000003">
    <property type="protein sequence ID" value="MQT17556.1"/>
    <property type="molecule type" value="Genomic_DNA"/>
</dbReference>
<evidence type="ECO:0000256" key="6">
    <source>
        <dbReference type="ARBA" id="ARBA00022692"/>
    </source>
</evidence>
<feature type="domain" description="Multidrug export protein EmrA/FarA alpha-helical hairpin" evidence="11">
    <location>
        <begin position="104"/>
        <end position="252"/>
    </location>
</feature>
<dbReference type="PRINTS" id="PR01490">
    <property type="entry name" value="RTXTOXIND"/>
</dbReference>
<sequence length="387" mass="40282">MADADPQLTVPPEAAGADPKVAARAATRKRLFRILGLVLLVAAIGYALYWFVIGRNNVTTDNAYVGANSAQVTALTSAAILRVPVMETDVVRAGDVLVELDPADARLALAQAEAQLASAERRVAGYYAQGSALQAQLKARGADIGAADARVASAEADLKRARINLQRRQAIQASGAVSGDELTAAQNAEATAIAAVSVARAARAEALAQVGAAKGTEAVNTALIAGSSARENPEVRAARAAVDRARLDLDRTIIRAPLAGVIARKNADIGQRVAPGTALMTIVPVETAFVDANFKESQLQKVRVGQKVTLTSDLYGSDVVYHGRVSGLGGGTGAAFALIPAQNASGNWIKVVQRLPVRILLDPKELREHPLRIGLSMEADIDVSGAN</sequence>
<evidence type="ECO:0000256" key="1">
    <source>
        <dbReference type="ARBA" id="ARBA00004377"/>
    </source>
</evidence>
<keyword evidence="6 10" id="KW-0812">Transmembrane</keyword>
<dbReference type="GO" id="GO:0015721">
    <property type="term" value="P:bile acid and bile salt transport"/>
    <property type="evidence" value="ECO:0007669"/>
    <property type="project" value="UniProtKB-ARBA"/>
</dbReference>
<dbReference type="SUPFAM" id="SSF111369">
    <property type="entry name" value="HlyD-like secretion proteins"/>
    <property type="match status" value="2"/>
</dbReference>
<protein>
    <submittedName>
        <fullName evidence="13">HlyD family efflux transporter periplasmic adaptor subunit</fullName>
    </submittedName>
</protein>
<dbReference type="PANTHER" id="PTHR30386">
    <property type="entry name" value="MEMBRANE FUSION SUBUNIT OF EMRAB-TOLC MULTIDRUG EFFLUX PUMP"/>
    <property type="match status" value="1"/>
</dbReference>
<keyword evidence="14" id="KW-1185">Reference proteome</keyword>
<dbReference type="RefSeq" id="WP_152578007.1">
    <property type="nucleotide sequence ID" value="NZ_JAATJI010000002.1"/>
</dbReference>
<dbReference type="Gene3D" id="2.40.50.100">
    <property type="match status" value="1"/>
</dbReference>
<accession>A0A7C9GQC8</accession>
<evidence type="ECO:0000259" key="11">
    <source>
        <dbReference type="Pfam" id="PF25885"/>
    </source>
</evidence>
<evidence type="ECO:0000313" key="14">
    <source>
        <dbReference type="Proteomes" id="UP000481327"/>
    </source>
</evidence>
<reference evidence="13 14" key="1">
    <citation type="submission" date="2019-09" db="EMBL/GenBank/DDBJ databases">
        <title>Polymorphobacter sp. isolated from a lake in China.</title>
        <authorList>
            <person name="Liu Z."/>
        </authorList>
    </citation>
    <scope>NUCLEOTIDE SEQUENCE [LARGE SCALE GENOMIC DNA]</scope>
    <source>
        <strain evidence="13 14">D40P</strain>
    </source>
</reference>
<keyword evidence="4" id="KW-1003">Cell membrane</keyword>
<dbReference type="GO" id="GO:0046677">
    <property type="term" value="P:response to antibiotic"/>
    <property type="evidence" value="ECO:0007669"/>
    <property type="project" value="UniProtKB-ARBA"/>
</dbReference>
<comment type="similarity">
    <text evidence="2">Belongs to the membrane fusion protein (MFP) (TC 8.A.1) family.</text>
</comment>
<feature type="transmembrane region" description="Helical" evidence="10">
    <location>
        <begin position="34"/>
        <end position="52"/>
    </location>
</feature>
<comment type="subcellular location">
    <subcellularLocation>
        <location evidence="1">Cell inner membrane</location>
        <topology evidence="1">Single-pass membrane protein</topology>
    </subcellularLocation>
</comment>
<dbReference type="InterPro" id="IPR050739">
    <property type="entry name" value="MFP"/>
</dbReference>
<name>A0A7C9GQC8_9SPHN</name>
<dbReference type="OrthoDB" id="9811754at2"/>
<organism evidence="13 14">
    <name type="scientific">Sandarakinorhabdus fusca</name>
    <dbReference type="NCBI Taxonomy" id="1439888"/>
    <lineage>
        <taxon>Bacteria</taxon>
        <taxon>Pseudomonadati</taxon>
        <taxon>Pseudomonadota</taxon>
        <taxon>Alphaproteobacteria</taxon>
        <taxon>Sphingomonadales</taxon>
        <taxon>Sphingosinicellaceae</taxon>
        <taxon>Sandarakinorhabdus</taxon>
    </lineage>
</organism>
<evidence type="ECO:0000256" key="8">
    <source>
        <dbReference type="ARBA" id="ARBA00023136"/>
    </source>
</evidence>